<dbReference type="PROSITE" id="PS51709">
    <property type="entry name" value="G_TRME"/>
    <property type="match status" value="1"/>
</dbReference>
<dbReference type="InterPro" id="IPR027368">
    <property type="entry name" value="MnmE_dom2"/>
</dbReference>
<dbReference type="GO" id="GO:0003924">
    <property type="term" value="F:GTPase activity"/>
    <property type="evidence" value="ECO:0007669"/>
    <property type="project" value="InterPro"/>
</dbReference>
<dbReference type="InterPro" id="IPR025867">
    <property type="entry name" value="MnmE_helical"/>
</dbReference>
<keyword evidence="5" id="KW-0342">GTP-binding</keyword>
<organism evidence="7">
    <name type="scientific">Blastocystis hominis</name>
    <dbReference type="NCBI Taxonomy" id="12968"/>
    <lineage>
        <taxon>Eukaryota</taxon>
        <taxon>Sar</taxon>
        <taxon>Stramenopiles</taxon>
        <taxon>Bigyra</taxon>
        <taxon>Opalozoa</taxon>
        <taxon>Opalinata</taxon>
        <taxon>Blastocystidae</taxon>
        <taxon>Blastocystis</taxon>
    </lineage>
</organism>
<dbReference type="EMBL" id="FN668661">
    <property type="protein sequence ID" value="CBK23559.2"/>
    <property type="molecule type" value="Genomic_DNA"/>
</dbReference>
<accession>D8M5W0</accession>
<dbReference type="GeneID" id="24920515"/>
<dbReference type="FunCoup" id="D8M5W0">
    <property type="interactions" value="26"/>
</dbReference>
<protein>
    <recommendedName>
        <fullName evidence="6">TrmE-type G domain-containing protein</fullName>
    </recommendedName>
</protein>
<dbReference type="FunFam" id="3.30.1360.120:FF:000007">
    <property type="entry name" value="tRNA modification GTPase GTPBP3, mitochondrial"/>
    <property type="match status" value="1"/>
</dbReference>
<dbReference type="InterPro" id="IPR006073">
    <property type="entry name" value="GTP-bd"/>
</dbReference>
<dbReference type="Pfam" id="PF12631">
    <property type="entry name" value="MnmE_helical"/>
    <property type="match status" value="1"/>
</dbReference>
<dbReference type="Gene3D" id="3.30.1360.120">
    <property type="entry name" value="Probable tRNA modification gtpase trme, domain 1"/>
    <property type="match status" value="1"/>
</dbReference>
<sequence length="492" mass="54767">MYAVYHCPLGPLVKSGVAVIRVSGSNAFDAIKQMTSEQCSFPTPRQASLRSILDSQTKEVIDKGLVMHRFPLSLSFTDEDVVEFHVHGSPAVVNATLRSLSHIPYFRVAEPGEFTKRAFLNGKMSFLEVEALADLLNAETETQRQQAIHGLSGELSALCWKWRSQLMHSLAHAETILEFADDMDEESVLLADATRQLGSIRDSMQQLLRGFRRSQLVKEGIRVTLFGPPNVGKSSLLNVLTGSEEAIVSAIPGTTRDVLKVDLDLEGWKVILQDTAGLHDSEEVVEREGMNRARAAVAESSVRMVVVDVARDAKENVESMMREIEGKGEAERKGKMGESCLEGKENTKKSQLEGEVLVVLNKSDLVSKEQVEEVREFVLNKYPFVQNVLSISCKQKQGIEAVLTALKEVVGRVAHENTEGDHSQLITRERQRNCLEQCISSIDRCMELSEEDLVDLEAEELRYCLKSLSRLTGEVDVEEILDIVFSEFCIGK</sequence>
<gene>
    <name evidence="7" type="ORF">GSBLH_T00003414001</name>
</gene>
<dbReference type="AlphaFoldDB" id="D8M5W0"/>
<dbReference type="GO" id="GO:0030488">
    <property type="term" value="P:tRNA methylation"/>
    <property type="evidence" value="ECO:0007669"/>
    <property type="project" value="TreeGrafter"/>
</dbReference>
<dbReference type="InterPro" id="IPR005225">
    <property type="entry name" value="Small_GTP-bd"/>
</dbReference>
<dbReference type="NCBIfam" id="NF003661">
    <property type="entry name" value="PRK05291.1-3"/>
    <property type="match status" value="1"/>
</dbReference>
<keyword evidence="3" id="KW-0819">tRNA processing</keyword>
<dbReference type="OrthoDB" id="188276at2759"/>
<dbReference type="GO" id="GO:0002098">
    <property type="term" value="P:tRNA wobble uridine modification"/>
    <property type="evidence" value="ECO:0007669"/>
    <property type="project" value="TreeGrafter"/>
</dbReference>
<keyword evidence="8" id="KW-1185">Reference proteome</keyword>
<dbReference type="PANTHER" id="PTHR42714:SF2">
    <property type="entry name" value="TRNA MODIFICATION GTPASE GTPBP3, MITOCHONDRIAL"/>
    <property type="match status" value="1"/>
</dbReference>
<dbReference type="GO" id="GO:0005739">
    <property type="term" value="C:mitochondrion"/>
    <property type="evidence" value="ECO:0007669"/>
    <property type="project" value="UniProtKB-SubCell"/>
</dbReference>
<dbReference type="Pfam" id="PF10396">
    <property type="entry name" value="TrmE_N"/>
    <property type="match status" value="1"/>
</dbReference>
<dbReference type="HAMAP" id="MF_00379">
    <property type="entry name" value="GTPase_MnmE"/>
    <property type="match status" value="1"/>
</dbReference>
<dbReference type="RefSeq" id="XP_012897607.1">
    <property type="nucleotide sequence ID" value="XM_013042153.1"/>
</dbReference>
<evidence type="ECO:0000313" key="7">
    <source>
        <dbReference type="EMBL" id="CBK23559.2"/>
    </source>
</evidence>
<dbReference type="GO" id="GO:0005525">
    <property type="term" value="F:GTP binding"/>
    <property type="evidence" value="ECO:0007669"/>
    <property type="project" value="UniProtKB-KW"/>
</dbReference>
<evidence type="ECO:0000256" key="1">
    <source>
        <dbReference type="ARBA" id="ARBA00004173"/>
    </source>
</evidence>
<dbReference type="InParanoid" id="D8M5W0"/>
<evidence type="ECO:0000256" key="4">
    <source>
        <dbReference type="ARBA" id="ARBA00022741"/>
    </source>
</evidence>
<dbReference type="InterPro" id="IPR027266">
    <property type="entry name" value="TrmE/GcvT-like"/>
</dbReference>
<dbReference type="Gene3D" id="1.20.120.430">
    <property type="entry name" value="tRNA modification GTPase MnmE domain 2"/>
    <property type="match status" value="1"/>
</dbReference>
<comment type="similarity">
    <text evidence="2">Belongs to the TRAFAC class TrmE-Era-EngA-EngB-Septin-like GTPase superfamily. TrmE GTPase family.</text>
</comment>
<dbReference type="OMA" id="EFHCHGG"/>
<evidence type="ECO:0000259" key="6">
    <source>
        <dbReference type="PROSITE" id="PS51709"/>
    </source>
</evidence>
<proteinExistence type="inferred from homology"/>
<dbReference type="PANTHER" id="PTHR42714">
    <property type="entry name" value="TRNA MODIFICATION GTPASE GTPBP3"/>
    <property type="match status" value="1"/>
</dbReference>
<dbReference type="InterPro" id="IPR018948">
    <property type="entry name" value="GTP-bd_TrmE_N"/>
</dbReference>
<dbReference type="CDD" id="cd04164">
    <property type="entry name" value="trmE"/>
    <property type="match status" value="1"/>
</dbReference>
<dbReference type="SUPFAM" id="SSF52540">
    <property type="entry name" value="P-loop containing nucleoside triphosphate hydrolases"/>
    <property type="match status" value="1"/>
</dbReference>
<dbReference type="Pfam" id="PF01926">
    <property type="entry name" value="MMR_HSR1"/>
    <property type="match status" value="1"/>
</dbReference>
<dbReference type="Proteomes" id="UP000008312">
    <property type="component" value="Unassembled WGS sequence"/>
</dbReference>
<evidence type="ECO:0000256" key="2">
    <source>
        <dbReference type="ARBA" id="ARBA00011043"/>
    </source>
</evidence>
<dbReference type="Gene3D" id="3.40.50.300">
    <property type="entry name" value="P-loop containing nucleotide triphosphate hydrolases"/>
    <property type="match status" value="1"/>
</dbReference>
<dbReference type="NCBIfam" id="TIGR00231">
    <property type="entry name" value="small_GTP"/>
    <property type="match status" value="1"/>
</dbReference>
<feature type="domain" description="TrmE-type G" evidence="6">
    <location>
        <begin position="220"/>
        <end position="411"/>
    </location>
</feature>
<comment type="subcellular location">
    <subcellularLocation>
        <location evidence="1">Mitochondrion</location>
    </subcellularLocation>
</comment>
<keyword evidence="4" id="KW-0547">Nucleotide-binding</keyword>
<evidence type="ECO:0000256" key="3">
    <source>
        <dbReference type="ARBA" id="ARBA00022694"/>
    </source>
</evidence>
<dbReference type="InterPro" id="IPR031168">
    <property type="entry name" value="G_TrmE"/>
</dbReference>
<name>D8M5W0_BLAHO</name>
<evidence type="ECO:0000313" key="8">
    <source>
        <dbReference type="Proteomes" id="UP000008312"/>
    </source>
</evidence>
<dbReference type="CDD" id="cd14858">
    <property type="entry name" value="TrmE_N"/>
    <property type="match status" value="1"/>
</dbReference>
<dbReference type="InterPro" id="IPR027417">
    <property type="entry name" value="P-loop_NTPase"/>
</dbReference>
<dbReference type="InterPro" id="IPR004520">
    <property type="entry name" value="GTPase_MnmE"/>
</dbReference>
<reference evidence="7" key="1">
    <citation type="submission" date="2010-02" db="EMBL/GenBank/DDBJ databases">
        <title>Sequencing and annotation of the Blastocystis hominis genome.</title>
        <authorList>
            <person name="Wincker P."/>
        </authorList>
    </citation>
    <scope>NUCLEOTIDE SEQUENCE</scope>
    <source>
        <strain evidence="7">Singapore isolate B</strain>
    </source>
</reference>
<evidence type="ECO:0000256" key="5">
    <source>
        <dbReference type="ARBA" id="ARBA00023134"/>
    </source>
</evidence>